<dbReference type="AlphaFoldDB" id="A0A1H6SIC8"/>
<dbReference type="KEGG" id="hae:halTADL_1062"/>
<dbReference type="RefSeq" id="WP_089671269.1">
    <property type="nucleotide sequence ID" value="NZ_CP024845.1"/>
</dbReference>
<feature type="transmembrane region" description="Helical" evidence="1">
    <location>
        <begin position="196"/>
        <end position="214"/>
    </location>
</feature>
<keyword evidence="1" id="KW-0472">Membrane</keyword>
<evidence type="ECO:0000256" key="1">
    <source>
        <dbReference type="SAM" id="Phobius"/>
    </source>
</evidence>
<dbReference type="EMBL" id="FNYR01000004">
    <property type="protein sequence ID" value="SEI63525.1"/>
    <property type="molecule type" value="Genomic_DNA"/>
</dbReference>
<sequence length="226" mass="23759">MSEQGTGLSIPVPAGSRLYWGLFFNSQLLALAVYVLLTPANLSSPRLIGYGLIWLNVSTWVIVNSRPNPSTPGVRRRAKLVATGYFGLLLFAGGVAGVGIGDAATGFRFAWLPFGFGPAALYSGALVTINLIPIYLLGYSALAYLVYVTVIDTAGSAAAGIIGLFSCVSCSWPIVASLASAVIGGNSILVASALQVSYGLSTAVFVLTAALLYWRPTDWLTRFRGR</sequence>
<gene>
    <name evidence="2" type="ORF">SAMN05444271_104136</name>
</gene>
<reference evidence="2 3" key="1">
    <citation type="submission" date="2016-10" db="EMBL/GenBank/DDBJ databases">
        <authorList>
            <person name="de Groot N.N."/>
        </authorList>
    </citation>
    <scope>NUCLEOTIDE SEQUENCE [LARGE SCALE GENOMIC DNA]</scope>
    <source>
        <strain evidence="2 3">DSM 22187</strain>
    </source>
</reference>
<dbReference type="InterPro" id="IPR055968">
    <property type="entry name" value="DUF7546"/>
</dbReference>
<feature type="transmembrane region" description="Helical" evidence="1">
    <location>
        <begin position="83"/>
        <end position="107"/>
    </location>
</feature>
<feature type="transmembrane region" description="Helical" evidence="1">
    <location>
        <begin position="47"/>
        <end position="63"/>
    </location>
</feature>
<evidence type="ECO:0000313" key="3">
    <source>
        <dbReference type="Proteomes" id="UP000198888"/>
    </source>
</evidence>
<dbReference type="Pfam" id="PF24412">
    <property type="entry name" value="DUF7546"/>
    <property type="match status" value="1"/>
</dbReference>
<keyword evidence="1" id="KW-1133">Transmembrane helix</keyword>
<dbReference type="GeneID" id="35001876"/>
<accession>A0A2H4Q0F1</accession>
<evidence type="ECO:0000313" key="2">
    <source>
        <dbReference type="EMBL" id="SEI63525.1"/>
    </source>
</evidence>
<protein>
    <submittedName>
        <fullName evidence="2">Uncharacterized protein</fullName>
    </submittedName>
</protein>
<proteinExistence type="predicted"/>
<dbReference type="STRING" id="1073996.SAMN05444271_104136"/>
<keyword evidence="1" id="KW-0812">Transmembrane</keyword>
<feature type="transmembrane region" description="Helical" evidence="1">
    <location>
        <begin position="18"/>
        <end position="40"/>
    </location>
</feature>
<dbReference type="OrthoDB" id="308076at2157"/>
<feature type="transmembrane region" description="Helical" evidence="1">
    <location>
        <begin position="172"/>
        <end position="190"/>
    </location>
</feature>
<organism evidence="2 3">
    <name type="scientific">Halohasta litchfieldiae</name>
    <dbReference type="NCBI Taxonomy" id="1073996"/>
    <lineage>
        <taxon>Archaea</taxon>
        <taxon>Methanobacteriati</taxon>
        <taxon>Methanobacteriota</taxon>
        <taxon>Stenosarchaea group</taxon>
        <taxon>Halobacteria</taxon>
        <taxon>Halobacteriales</taxon>
        <taxon>Haloferacaceae</taxon>
        <taxon>Halohasta</taxon>
    </lineage>
</organism>
<name>A0A1H6SIC8_9EURY</name>
<feature type="transmembrane region" description="Helical" evidence="1">
    <location>
        <begin position="119"/>
        <end position="138"/>
    </location>
</feature>
<keyword evidence="3" id="KW-1185">Reference proteome</keyword>
<dbReference type="Proteomes" id="UP000198888">
    <property type="component" value="Unassembled WGS sequence"/>
</dbReference>
<accession>A0A1H6SIC8</accession>